<dbReference type="InterPro" id="IPR008984">
    <property type="entry name" value="SMAD_FHA_dom_sf"/>
</dbReference>
<comment type="caution">
    <text evidence="2">The sequence shown here is derived from an EMBL/GenBank/DDBJ whole genome shotgun (WGS) entry which is preliminary data.</text>
</comment>
<accession>A0A9D0Z9W0</accession>
<evidence type="ECO:0000313" key="3">
    <source>
        <dbReference type="Proteomes" id="UP000886887"/>
    </source>
</evidence>
<gene>
    <name evidence="2" type="ORF">IAB73_00085</name>
</gene>
<protein>
    <recommendedName>
        <fullName evidence="4">FHA domain-containing protein</fullName>
    </recommendedName>
</protein>
<feature type="region of interest" description="Disordered" evidence="1">
    <location>
        <begin position="168"/>
        <end position="248"/>
    </location>
</feature>
<proteinExistence type="predicted"/>
<dbReference type="EMBL" id="DVFJ01000001">
    <property type="protein sequence ID" value="HIQ70605.1"/>
    <property type="molecule type" value="Genomic_DNA"/>
</dbReference>
<organism evidence="2 3">
    <name type="scientific">Candidatus Onthenecus intestinigallinarum</name>
    <dbReference type="NCBI Taxonomy" id="2840875"/>
    <lineage>
        <taxon>Bacteria</taxon>
        <taxon>Bacillati</taxon>
        <taxon>Bacillota</taxon>
        <taxon>Clostridia</taxon>
        <taxon>Eubacteriales</taxon>
        <taxon>Candidatus Onthenecus</taxon>
    </lineage>
</organism>
<dbReference type="AlphaFoldDB" id="A0A9D0Z9W0"/>
<dbReference type="SUPFAM" id="SSF49879">
    <property type="entry name" value="SMAD/FHA domain"/>
    <property type="match status" value="1"/>
</dbReference>
<evidence type="ECO:0000313" key="2">
    <source>
        <dbReference type="EMBL" id="HIQ70605.1"/>
    </source>
</evidence>
<reference evidence="2" key="1">
    <citation type="submission" date="2020-10" db="EMBL/GenBank/DDBJ databases">
        <authorList>
            <person name="Gilroy R."/>
        </authorList>
    </citation>
    <scope>NUCLEOTIDE SEQUENCE</scope>
    <source>
        <strain evidence="2">ChiSxjej2B14-6234</strain>
    </source>
</reference>
<dbReference type="Proteomes" id="UP000886887">
    <property type="component" value="Unassembled WGS sequence"/>
</dbReference>
<feature type="compositionally biased region" description="Basic residues" evidence="1">
    <location>
        <begin position="175"/>
        <end position="190"/>
    </location>
</feature>
<name>A0A9D0Z9W0_9FIRM</name>
<evidence type="ECO:0008006" key="4">
    <source>
        <dbReference type="Google" id="ProtNLM"/>
    </source>
</evidence>
<sequence length="248" mass="27174">MTEAWYEIAAMSMRYVFLLLALAVLLKALRWMLRDARLRRQTMRKLPDAGYIGAFYVMSGESRRLDAGDEIRLPCEGTLGSARACDVCVPHPSVPARAAIFWLERDGLHMVPADPEGFCVDGTSVGAGEEAVLLHGATVTAGEVMLQLRLFSGVELLGALDADGEPYVTPEARRRASRRRRPGRKGRAGRHKEESSEAPARQGASRSPEGELPPGTSRRRRTDDAPEEGPGDGEERRPARPGRSGKKK</sequence>
<reference evidence="2" key="2">
    <citation type="journal article" date="2021" name="PeerJ">
        <title>Extensive microbial diversity within the chicken gut microbiome revealed by metagenomics and culture.</title>
        <authorList>
            <person name="Gilroy R."/>
            <person name="Ravi A."/>
            <person name="Getino M."/>
            <person name="Pursley I."/>
            <person name="Horton D.L."/>
            <person name="Alikhan N.F."/>
            <person name="Baker D."/>
            <person name="Gharbi K."/>
            <person name="Hall N."/>
            <person name="Watson M."/>
            <person name="Adriaenssens E.M."/>
            <person name="Foster-Nyarko E."/>
            <person name="Jarju S."/>
            <person name="Secka A."/>
            <person name="Antonio M."/>
            <person name="Oren A."/>
            <person name="Chaudhuri R.R."/>
            <person name="La Ragione R."/>
            <person name="Hildebrand F."/>
            <person name="Pallen M.J."/>
        </authorList>
    </citation>
    <scope>NUCLEOTIDE SEQUENCE</scope>
    <source>
        <strain evidence="2">ChiSxjej2B14-6234</strain>
    </source>
</reference>
<evidence type="ECO:0000256" key="1">
    <source>
        <dbReference type="SAM" id="MobiDB-lite"/>
    </source>
</evidence>
<dbReference type="CDD" id="cd00060">
    <property type="entry name" value="FHA"/>
    <property type="match status" value="1"/>
</dbReference>
<feature type="compositionally biased region" description="Basic residues" evidence="1">
    <location>
        <begin position="239"/>
        <end position="248"/>
    </location>
</feature>